<comment type="caution">
    <text evidence="2">The sequence shown here is derived from an EMBL/GenBank/DDBJ whole genome shotgun (WGS) entry which is preliminary data.</text>
</comment>
<gene>
    <name evidence="2" type="ORF">NDU88_005740</name>
</gene>
<keyword evidence="3" id="KW-1185">Reference proteome</keyword>
<dbReference type="Proteomes" id="UP001066276">
    <property type="component" value="Chromosome 5"/>
</dbReference>
<accession>A0AAV7RJY6</accession>
<evidence type="ECO:0000313" key="2">
    <source>
        <dbReference type="EMBL" id="KAJ1152967.1"/>
    </source>
</evidence>
<dbReference type="EMBL" id="JANPWB010000009">
    <property type="protein sequence ID" value="KAJ1152967.1"/>
    <property type="molecule type" value="Genomic_DNA"/>
</dbReference>
<proteinExistence type="predicted"/>
<feature type="region of interest" description="Disordered" evidence="1">
    <location>
        <begin position="1"/>
        <end position="191"/>
    </location>
</feature>
<dbReference type="AlphaFoldDB" id="A0AAV7RJY6"/>
<protein>
    <submittedName>
        <fullName evidence="2">Uncharacterized protein</fullName>
    </submittedName>
</protein>
<organism evidence="2 3">
    <name type="scientific">Pleurodeles waltl</name>
    <name type="common">Iberian ribbed newt</name>
    <dbReference type="NCBI Taxonomy" id="8319"/>
    <lineage>
        <taxon>Eukaryota</taxon>
        <taxon>Metazoa</taxon>
        <taxon>Chordata</taxon>
        <taxon>Craniata</taxon>
        <taxon>Vertebrata</taxon>
        <taxon>Euteleostomi</taxon>
        <taxon>Amphibia</taxon>
        <taxon>Batrachia</taxon>
        <taxon>Caudata</taxon>
        <taxon>Salamandroidea</taxon>
        <taxon>Salamandridae</taxon>
        <taxon>Pleurodelinae</taxon>
        <taxon>Pleurodeles</taxon>
    </lineage>
</organism>
<reference evidence="2" key="1">
    <citation type="journal article" date="2022" name="bioRxiv">
        <title>Sequencing and chromosome-scale assembly of the giantPleurodeles waltlgenome.</title>
        <authorList>
            <person name="Brown T."/>
            <person name="Elewa A."/>
            <person name="Iarovenko S."/>
            <person name="Subramanian E."/>
            <person name="Araus A.J."/>
            <person name="Petzold A."/>
            <person name="Susuki M."/>
            <person name="Suzuki K.-i.T."/>
            <person name="Hayashi T."/>
            <person name="Toyoda A."/>
            <person name="Oliveira C."/>
            <person name="Osipova E."/>
            <person name="Leigh N.D."/>
            <person name="Simon A."/>
            <person name="Yun M.H."/>
        </authorList>
    </citation>
    <scope>NUCLEOTIDE SEQUENCE</scope>
    <source>
        <strain evidence="2">20211129_DDA</strain>
        <tissue evidence="2">Liver</tissue>
    </source>
</reference>
<feature type="compositionally biased region" description="Pro residues" evidence="1">
    <location>
        <begin position="115"/>
        <end position="124"/>
    </location>
</feature>
<evidence type="ECO:0000313" key="3">
    <source>
        <dbReference type="Proteomes" id="UP001066276"/>
    </source>
</evidence>
<name>A0AAV7RJY6_PLEWA</name>
<sequence>MPQDVTLSLQGLRRTPPHASQLGCPSPKPAATQTPQAQQHDKPPTRSPSPAASPETKHCSPREGPSLLPSPPVGRPSCRGSDRPLLHSRGRWPLNSPKSARLQVRGQGIHITAAPPSPLCPPPACNASHVAQHRPRTFTRAPPQKQHQRAQRKGIQSRPGPPDILPIQKNSSYGPRVPQDRSMISPETGAH</sequence>
<feature type="compositionally biased region" description="Low complexity" evidence="1">
    <location>
        <begin position="29"/>
        <end position="38"/>
    </location>
</feature>
<evidence type="ECO:0000256" key="1">
    <source>
        <dbReference type="SAM" id="MobiDB-lite"/>
    </source>
</evidence>